<keyword evidence="2" id="KW-0472">Membrane</keyword>
<protein>
    <submittedName>
        <fullName evidence="7">Probable lipoprotein NMA1697</fullName>
    </submittedName>
</protein>
<accession>A0A0H5QUW8</accession>
<dbReference type="InterPro" id="IPR018660">
    <property type="entry name" value="MliC"/>
</dbReference>
<organism evidence="7 8">
    <name type="scientific">Neisseria meningitidis serogroup B</name>
    <dbReference type="NCBI Taxonomy" id="491"/>
    <lineage>
        <taxon>Bacteria</taxon>
        <taxon>Pseudomonadati</taxon>
        <taxon>Pseudomonadota</taxon>
        <taxon>Betaproteobacteria</taxon>
        <taxon>Neisseriales</taxon>
        <taxon>Neisseriaceae</taxon>
        <taxon>Neisseria</taxon>
    </lineage>
</organism>
<evidence type="ECO:0000259" key="6">
    <source>
        <dbReference type="Pfam" id="PF09864"/>
    </source>
</evidence>
<evidence type="ECO:0000256" key="5">
    <source>
        <dbReference type="SAM" id="SignalP"/>
    </source>
</evidence>
<dbReference type="Proteomes" id="UP000182715">
    <property type="component" value="Unassembled WGS sequence"/>
</dbReference>
<evidence type="ECO:0000256" key="1">
    <source>
        <dbReference type="ARBA" id="ARBA00022729"/>
    </source>
</evidence>
<dbReference type="EMBL" id="CVTF01000071">
    <property type="protein sequence ID" value="CRY99448.1"/>
    <property type="molecule type" value="Genomic_DNA"/>
</dbReference>
<keyword evidence="1 5" id="KW-0732">Signal</keyword>
<feature type="chain" id="PRO_5005223642" evidence="5">
    <location>
        <begin position="20"/>
        <end position="126"/>
    </location>
</feature>
<keyword evidence="4 7" id="KW-0449">Lipoprotein</keyword>
<evidence type="ECO:0000313" key="8">
    <source>
        <dbReference type="Proteomes" id="UP000182715"/>
    </source>
</evidence>
<dbReference type="SUPFAM" id="SSF141488">
    <property type="entry name" value="YdhA-like"/>
    <property type="match status" value="1"/>
</dbReference>
<dbReference type="InterPro" id="IPR036328">
    <property type="entry name" value="MliC_sf"/>
</dbReference>
<evidence type="ECO:0000256" key="4">
    <source>
        <dbReference type="ARBA" id="ARBA00023288"/>
    </source>
</evidence>
<evidence type="ECO:0000256" key="3">
    <source>
        <dbReference type="ARBA" id="ARBA00023139"/>
    </source>
</evidence>
<proteinExistence type="predicted"/>
<feature type="domain" description="C-type lysozyme inhibitor" evidence="6">
    <location>
        <begin position="47"/>
        <end position="116"/>
    </location>
</feature>
<feature type="signal peptide" evidence="5">
    <location>
        <begin position="1"/>
        <end position="19"/>
    </location>
</feature>
<evidence type="ECO:0000256" key="2">
    <source>
        <dbReference type="ARBA" id="ARBA00023136"/>
    </source>
</evidence>
<keyword evidence="3" id="KW-0564">Palmitate</keyword>
<sequence>MNIRFFALTVPVLSLAACAVPEAYDDGGRGHMSSVQNQARPADFRAFSCENGLSVRVRHLDSGKVALRLDGRRAVLSSDVAASGERYTAEHGLFGNATEWHQKGGEAFFGFTDAYGNSVETSCRAR</sequence>
<dbReference type="AlphaFoldDB" id="A0A0H5QUW8"/>
<dbReference type="Pfam" id="PF09864">
    <property type="entry name" value="MliC"/>
    <property type="match status" value="1"/>
</dbReference>
<evidence type="ECO:0000313" key="7">
    <source>
        <dbReference type="EMBL" id="CRY99448.1"/>
    </source>
</evidence>
<dbReference type="PROSITE" id="PS51257">
    <property type="entry name" value="PROKAR_LIPOPROTEIN"/>
    <property type="match status" value="1"/>
</dbReference>
<reference evidence="7 8" key="1">
    <citation type="submission" date="2014-11" db="EMBL/GenBank/DDBJ databases">
        <authorList>
            <person name="Diene M.Seydina."/>
        </authorList>
    </citation>
    <scope>NUCLEOTIDE SEQUENCE [LARGE SCALE GENOMIC DNA]</scope>
    <source>
        <strain evidence="7 8">Neisseria meningitidis CHUV</strain>
    </source>
</reference>
<dbReference type="Gene3D" id="2.40.128.200">
    <property type="match status" value="1"/>
</dbReference>
<name>A0A0H5QUW8_NEIMI</name>